<reference evidence="1" key="1">
    <citation type="journal article" date="2016" name="PLoS ONE">
        <title>A Deep Insight into the Sialome of Male and Female Aedes aegypti Mosquitoes.</title>
        <authorList>
            <person name="Ribeiro J.M."/>
            <person name="Martin-Martin I."/>
            <person name="Arca B."/>
            <person name="Calvo E."/>
        </authorList>
    </citation>
    <scope>NUCLEOTIDE SEQUENCE</scope>
    <source>
        <strain evidence="1">Liverpool</strain>
        <tissue evidence="1">Salivary glands</tissue>
    </source>
</reference>
<proteinExistence type="evidence at transcript level"/>
<sequence length="461" mass="52908">MQLTTVIVAFRFHPLFLLHGMINWKFTISICPLFWAASWANLPPKVMELKDSLMHEMQTLQHVIPGNHPVDHRTDHQVQDVMDEFLALNQNSIDAILRVLMLIDHDLTNAIHDCERVADLPSLESSNMIFEWVAKPLLLRVRELCGLISSNAVEQVEESLEAVQLEASVYRRKLDDTLKGIAIVSVGLKSDVFEERSKQMSGSILGQLKRVNETVTADLDGTFTKYFTKWAELYRKLTEVIPEKVVMALDDYPTVAMVYDFFDFLDNETTVLHGEMHELMDYWVELVEEAVEGVTNSTVETDGFLREYPLELFLNRKARFDCVARYFHGFNERVLYSVDKYYGCVDFAAEMGKVFRRIDTVLDSADKAIEFITETYINCATFAEKFEDNVPVEECLMEMHDLLNQTKIIIEDQSIDIYNYVIDGMSLNQVAIGACLYAQVVEVMLRNEEHLDGVESCSDIN</sequence>
<accession>A0A0P6IUL6</accession>
<dbReference type="EMBL" id="GDUN01000411">
    <property type="protein sequence ID" value="JAN95508.1"/>
    <property type="molecule type" value="mRNA"/>
</dbReference>
<protein>
    <submittedName>
        <fullName evidence="1">Uncharacterized protein</fullName>
    </submittedName>
</protein>
<name>A0A0P6IUL6_AEDAE</name>
<dbReference type="AlphaFoldDB" id="A0A0P6IUL6"/>
<evidence type="ECO:0000313" key="1">
    <source>
        <dbReference type="EMBL" id="JAN95508.1"/>
    </source>
</evidence>
<organism evidence="1">
    <name type="scientific">Aedes aegypti</name>
    <name type="common">Yellowfever mosquito</name>
    <name type="synonym">Culex aegypti</name>
    <dbReference type="NCBI Taxonomy" id="7159"/>
    <lineage>
        <taxon>Eukaryota</taxon>
        <taxon>Metazoa</taxon>
        <taxon>Ecdysozoa</taxon>
        <taxon>Arthropoda</taxon>
        <taxon>Hexapoda</taxon>
        <taxon>Insecta</taxon>
        <taxon>Pterygota</taxon>
        <taxon>Neoptera</taxon>
        <taxon>Endopterygota</taxon>
        <taxon>Diptera</taxon>
        <taxon>Nematocera</taxon>
        <taxon>Culicoidea</taxon>
        <taxon>Culicidae</taxon>
        <taxon>Culicinae</taxon>
        <taxon>Aedini</taxon>
        <taxon>Aedes</taxon>
        <taxon>Stegomyia</taxon>
    </lineage>
</organism>
<dbReference type="VEuPathDB" id="VectorBase:AAEL027631"/>